<dbReference type="InterPro" id="IPR007219">
    <property type="entry name" value="XnlR_reg_dom"/>
</dbReference>
<organism evidence="8 9">
    <name type="scientific">Purpureocillium takamizusanense</name>
    <dbReference type="NCBI Taxonomy" id="2060973"/>
    <lineage>
        <taxon>Eukaryota</taxon>
        <taxon>Fungi</taxon>
        <taxon>Dikarya</taxon>
        <taxon>Ascomycota</taxon>
        <taxon>Pezizomycotina</taxon>
        <taxon>Sordariomycetes</taxon>
        <taxon>Hypocreomycetidae</taxon>
        <taxon>Hypocreales</taxon>
        <taxon>Ophiocordycipitaceae</taxon>
        <taxon>Purpureocillium</taxon>
    </lineage>
</organism>
<evidence type="ECO:0000256" key="3">
    <source>
        <dbReference type="ARBA" id="ARBA00023163"/>
    </source>
</evidence>
<dbReference type="RefSeq" id="XP_047846454.1">
    <property type="nucleotide sequence ID" value="XM_047990447.1"/>
</dbReference>
<dbReference type="Proteomes" id="UP000829364">
    <property type="component" value="Chromosome 9"/>
</dbReference>
<feature type="compositionally biased region" description="Basic and acidic residues" evidence="5">
    <location>
        <begin position="152"/>
        <end position="172"/>
    </location>
</feature>
<dbReference type="GO" id="GO:0006351">
    <property type="term" value="P:DNA-templated transcription"/>
    <property type="evidence" value="ECO:0007669"/>
    <property type="project" value="InterPro"/>
</dbReference>
<feature type="domain" description="Zn(2)-C6 fungal-type" evidence="7">
    <location>
        <begin position="48"/>
        <end position="79"/>
    </location>
</feature>
<keyword evidence="6" id="KW-0472">Membrane</keyword>
<evidence type="ECO:0000256" key="5">
    <source>
        <dbReference type="SAM" id="MobiDB-lite"/>
    </source>
</evidence>
<evidence type="ECO:0000256" key="4">
    <source>
        <dbReference type="ARBA" id="ARBA00023242"/>
    </source>
</evidence>
<dbReference type="GO" id="GO:0000435">
    <property type="term" value="P:positive regulation of transcription from RNA polymerase II promoter by galactose"/>
    <property type="evidence" value="ECO:0007669"/>
    <property type="project" value="TreeGrafter"/>
</dbReference>
<keyword evidence="2" id="KW-0805">Transcription regulation</keyword>
<dbReference type="CDD" id="cd12148">
    <property type="entry name" value="fungal_TF_MHR"/>
    <property type="match status" value="1"/>
</dbReference>
<reference evidence="8" key="1">
    <citation type="submission" date="2021-11" db="EMBL/GenBank/DDBJ databases">
        <title>Purpureocillium_takamizusanense_genome.</title>
        <authorList>
            <person name="Nguyen N.-H."/>
        </authorList>
    </citation>
    <scope>NUCLEOTIDE SEQUENCE</scope>
    <source>
        <strain evidence="8">PT3</strain>
    </source>
</reference>
<feature type="compositionally biased region" description="Low complexity" evidence="5">
    <location>
        <begin position="91"/>
        <end position="106"/>
    </location>
</feature>
<dbReference type="Pfam" id="PF00172">
    <property type="entry name" value="Zn_clus"/>
    <property type="match status" value="1"/>
</dbReference>
<sequence length="874" mass="91997">MDDSETGSRAASHQHLASGSAHGYAAAAQDATGADDAPRYIRSRIANACDGCKARKVKCDGRLPCGYCAGRQRPHTCHYSPQRKRRPRGSAAAAAAARANDDAAGAVSSPLRRRASTSPDAESRRHNGPVASETGGATAQRPPAALSSSPRMETRRSSRKGDRNDAVEEDKAGSGGGARTTSRPAASRHRRSTETSPAAEDDTEVPREARLLCDSRGKLIFIGDCAPLSFFQSVRQLVTSRVGQNAFAPESSRYSVLENNAPAGMYGGGRDRIAMMGGAGAGGPPEVRPRDVPRAVANYRAMTAGLVDLFDDGQLPDDLLVWAHAEGRGRYQNHHQVADDLGSVVNYLVLAIGLLPDDEPLSRAYFEHARDCAYATLSANLSVGTVQAFALVTVYMLCSCQINGAFLFFAISARAAYSIGLHRTEVNARFGPAAHRQRDKLWRSLRVVDLFLSTSMGRPPATSDVDCTVPYRRVAGGCEANDGETLLDASVQILLITECIVLEVYSRKKISLQLTEGISRQLRDWSTRWLQRLKDVVAAAGRPAHEAEGGGGVEANAPGTATEAQAIGACQVLASYYYSVMLVSRPFLMYELFRRLSDSPAKGAAQLANGKSKLADACIDAASLMVEPILDLVGRGMLNVRVPLIVSWLFASSLVLGVGLLGGFGRILEKHGRAAIAALDHLAKADGHAAQYSLVAQSLLETAQEYLEQREAQERLRRTENSSQLFGLMPSSSSGVAPSPGALAGGIPGSVASPAMGLTGGVIRGAREMQDQRLSAAASFLQPHSAVPSGGGGGGGVGSPGMAAAVDTHGNGHDDGAESSSFFGLTADSLLQTPDGNYWNEATFGPGGEGDGASALNLFPLMEAGGGIDLAHYL</sequence>
<dbReference type="GO" id="GO:0005634">
    <property type="term" value="C:nucleus"/>
    <property type="evidence" value="ECO:0007669"/>
    <property type="project" value="TreeGrafter"/>
</dbReference>
<dbReference type="InterPro" id="IPR051127">
    <property type="entry name" value="Fungal_SecMet_Regulators"/>
</dbReference>
<keyword evidence="4" id="KW-0539">Nucleus</keyword>
<dbReference type="Pfam" id="PF04082">
    <property type="entry name" value="Fungal_trans"/>
    <property type="match status" value="1"/>
</dbReference>
<dbReference type="PROSITE" id="PS00463">
    <property type="entry name" value="ZN2_CY6_FUNGAL_1"/>
    <property type="match status" value="1"/>
</dbReference>
<evidence type="ECO:0000256" key="2">
    <source>
        <dbReference type="ARBA" id="ARBA00023015"/>
    </source>
</evidence>
<feature type="compositionally biased region" description="Low complexity" evidence="5">
    <location>
        <begin position="17"/>
        <end position="35"/>
    </location>
</feature>
<keyword evidence="3" id="KW-0804">Transcription</keyword>
<dbReference type="InterPro" id="IPR001138">
    <property type="entry name" value="Zn2Cys6_DnaBD"/>
</dbReference>
<feature type="compositionally biased region" description="Basic residues" evidence="5">
    <location>
        <begin position="74"/>
        <end position="88"/>
    </location>
</feature>
<protein>
    <recommendedName>
        <fullName evidence="7">Zn(2)-C6 fungal-type domain-containing protein</fullName>
    </recommendedName>
</protein>
<name>A0A9Q8QNM7_9HYPO</name>
<dbReference type="Gene3D" id="4.10.240.10">
    <property type="entry name" value="Zn(2)-C6 fungal-type DNA-binding domain"/>
    <property type="match status" value="1"/>
</dbReference>
<dbReference type="SMART" id="SM00066">
    <property type="entry name" value="GAL4"/>
    <property type="match status" value="1"/>
</dbReference>
<dbReference type="KEGG" id="ptkz:JDV02_008815"/>
<dbReference type="EMBL" id="CP086362">
    <property type="protein sequence ID" value="UNI22973.1"/>
    <property type="molecule type" value="Genomic_DNA"/>
</dbReference>
<evidence type="ECO:0000256" key="6">
    <source>
        <dbReference type="SAM" id="Phobius"/>
    </source>
</evidence>
<dbReference type="GO" id="GO:0000981">
    <property type="term" value="F:DNA-binding transcription factor activity, RNA polymerase II-specific"/>
    <property type="evidence" value="ECO:0007669"/>
    <property type="project" value="InterPro"/>
</dbReference>
<dbReference type="SUPFAM" id="SSF57701">
    <property type="entry name" value="Zn2/Cys6 DNA-binding domain"/>
    <property type="match status" value="1"/>
</dbReference>
<evidence type="ECO:0000256" key="1">
    <source>
        <dbReference type="ARBA" id="ARBA00022723"/>
    </source>
</evidence>
<keyword evidence="9" id="KW-1185">Reference proteome</keyword>
<dbReference type="PANTHER" id="PTHR47424:SF9">
    <property type="entry name" value="TAH-2"/>
    <property type="match status" value="1"/>
</dbReference>
<dbReference type="AlphaFoldDB" id="A0A9Q8QNM7"/>
<evidence type="ECO:0000259" key="7">
    <source>
        <dbReference type="PROSITE" id="PS50048"/>
    </source>
</evidence>
<evidence type="ECO:0000313" key="9">
    <source>
        <dbReference type="Proteomes" id="UP000829364"/>
    </source>
</evidence>
<keyword evidence="6" id="KW-1133">Transmembrane helix</keyword>
<gene>
    <name evidence="8" type="ORF">JDV02_008815</name>
</gene>
<evidence type="ECO:0000313" key="8">
    <source>
        <dbReference type="EMBL" id="UNI22973.1"/>
    </source>
</evidence>
<proteinExistence type="predicted"/>
<dbReference type="GO" id="GO:0000978">
    <property type="term" value="F:RNA polymerase II cis-regulatory region sequence-specific DNA binding"/>
    <property type="evidence" value="ECO:0007669"/>
    <property type="project" value="TreeGrafter"/>
</dbReference>
<feature type="region of interest" description="Disordered" evidence="5">
    <location>
        <begin position="1"/>
        <end position="35"/>
    </location>
</feature>
<dbReference type="GO" id="GO:0008270">
    <property type="term" value="F:zinc ion binding"/>
    <property type="evidence" value="ECO:0007669"/>
    <property type="project" value="InterPro"/>
</dbReference>
<dbReference type="GeneID" id="72070760"/>
<dbReference type="CDD" id="cd00067">
    <property type="entry name" value="GAL4"/>
    <property type="match status" value="1"/>
</dbReference>
<keyword evidence="6" id="KW-0812">Transmembrane</keyword>
<feature type="region of interest" description="Disordered" evidence="5">
    <location>
        <begin position="74"/>
        <end position="205"/>
    </location>
</feature>
<feature type="transmembrane region" description="Helical" evidence="6">
    <location>
        <begin position="645"/>
        <end position="664"/>
    </location>
</feature>
<dbReference type="PANTHER" id="PTHR47424">
    <property type="entry name" value="REGULATORY PROTEIN GAL4"/>
    <property type="match status" value="1"/>
</dbReference>
<keyword evidence="1" id="KW-0479">Metal-binding</keyword>
<dbReference type="OrthoDB" id="2351791at2759"/>
<dbReference type="PROSITE" id="PS50048">
    <property type="entry name" value="ZN2_CY6_FUNGAL_2"/>
    <property type="match status" value="1"/>
</dbReference>
<dbReference type="SMART" id="SM00906">
    <property type="entry name" value="Fungal_trans"/>
    <property type="match status" value="1"/>
</dbReference>
<accession>A0A9Q8QNM7</accession>
<dbReference type="InterPro" id="IPR036864">
    <property type="entry name" value="Zn2-C6_fun-type_DNA-bd_sf"/>
</dbReference>